<dbReference type="OrthoDB" id="4223220at2759"/>
<dbReference type="AlphaFoldDB" id="A0A7H8R0M9"/>
<reference evidence="3" key="1">
    <citation type="submission" date="2020-06" db="EMBL/GenBank/DDBJ databases">
        <title>A chromosome-scale genome assembly of Talaromyces rugulosus W13939.</title>
        <authorList>
            <person name="Wang B."/>
            <person name="Guo L."/>
            <person name="Ye K."/>
            <person name="Wang L."/>
        </authorList>
    </citation>
    <scope>NUCLEOTIDE SEQUENCE [LARGE SCALE GENOMIC DNA]</scope>
    <source>
        <strain evidence="3">W13939</strain>
    </source>
</reference>
<feature type="region of interest" description="Disordered" evidence="1">
    <location>
        <begin position="1"/>
        <end position="25"/>
    </location>
</feature>
<dbReference type="KEGG" id="trg:TRUGW13939_07074"/>
<dbReference type="Proteomes" id="UP000509510">
    <property type="component" value="Chromosome IV"/>
</dbReference>
<keyword evidence="3" id="KW-1185">Reference proteome</keyword>
<accession>A0A7H8R0M9</accession>
<organism evidence="2 3">
    <name type="scientific">Talaromyces rugulosus</name>
    <name type="common">Penicillium rugulosum</name>
    <dbReference type="NCBI Taxonomy" id="121627"/>
    <lineage>
        <taxon>Eukaryota</taxon>
        <taxon>Fungi</taxon>
        <taxon>Dikarya</taxon>
        <taxon>Ascomycota</taxon>
        <taxon>Pezizomycotina</taxon>
        <taxon>Eurotiomycetes</taxon>
        <taxon>Eurotiomycetidae</taxon>
        <taxon>Eurotiales</taxon>
        <taxon>Trichocomaceae</taxon>
        <taxon>Talaromyces</taxon>
        <taxon>Talaromyces sect. Islandici</taxon>
    </lineage>
</organism>
<evidence type="ECO:0000313" key="3">
    <source>
        <dbReference type="Proteomes" id="UP000509510"/>
    </source>
</evidence>
<dbReference type="CDD" id="cd12148">
    <property type="entry name" value="fungal_TF_MHR"/>
    <property type="match status" value="1"/>
</dbReference>
<dbReference type="EMBL" id="CP055901">
    <property type="protein sequence ID" value="QKX59932.1"/>
    <property type="molecule type" value="Genomic_DNA"/>
</dbReference>
<dbReference type="InterPro" id="IPR053181">
    <property type="entry name" value="EcdB-like_regulator"/>
</dbReference>
<evidence type="ECO:0008006" key="4">
    <source>
        <dbReference type="Google" id="ProtNLM"/>
    </source>
</evidence>
<dbReference type="PANTHER" id="PTHR47785">
    <property type="entry name" value="ZN(II)2CYS6 TRANSCRIPTION FACTOR (EUROFUNG)-RELATED-RELATED"/>
    <property type="match status" value="1"/>
</dbReference>
<evidence type="ECO:0000256" key="1">
    <source>
        <dbReference type="SAM" id="MobiDB-lite"/>
    </source>
</evidence>
<proteinExistence type="predicted"/>
<gene>
    <name evidence="2" type="ORF">TRUGW13939_07074</name>
</gene>
<evidence type="ECO:0000313" key="2">
    <source>
        <dbReference type="EMBL" id="QKX59932.1"/>
    </source>
</evidence>
<protein>
    <recommendedName>
        <fullName evidence="4">Transcription factor domain-containing protein</fullName>
    </recommendedName>
</protein>
<dbReference type="PANTHER" id="PTHR47785:SF3">
    <property type="entry name" value="ZN(2)-C6 FUNGAL-TYPE DOMAIN-CONTAINING PROTEIN"/>
    <property type="match status" value="1"/>
</dbReference>
<name>A0A7H8R0M9_TALRU</name>
<dbReference type="GeneID" id="55994567"/>
<dbReference type="RefSeq" id="XP_035346109.1">
    <property type="nucleotide sequence ID" value="XM_035490216.1"/>
</dbReference>
<sequence>MPIGPPSSPVSNAGSAKEDVTEPGPNARRASFWMWSVSIHRLQLLSRHMQEFSNIRERLDYIAPLVKDLGAPPTFWKHAPYLQPQAPPITIKSQFLMQMVGLRLDFPAFVYRLEEATPYIPAASVEGKLLRLSEEKVTAVIRIFTEEVHVWYPILHPDITNHFFETNSSGFPPSTKSCSCLLVASIAFILRKAQSESIYSEAALSMVPIVLQEDSVVSIQCLILLSIHFACRVQPRQSYDYIRIASFRIHSLLRSEISMHLNLSTAYNRRRPGGSYAPIPFTTNDKSWDILAESSPSSSCLTPSPDTPSQSQHYPLDFTKELHLQQLLDKCMDSATGDSYPIHPTSISSAEERLSLQQLLDSLPPIPPFRVTSMPQDISTRHQHGTLLRAKYHAYEISSYWPAIYRATLLKSADSELLPYGPLFVESIVSFLGTANVAGRSCIPKSWSLCASLFIVSMVAVWTVDNLRLQSPFLPRLRGYLKDTLDTLKQFSELSPSVKYMAEVLENRLQEIDVL</sequence>